<proteinExistence type="predicted"/>
<evidence type="ECO:0000313" key="2">
    <source>
        <dbReference type="Proteomes" id="UP000663255"/>
    </source>
</evidence>
<dbReference type="Proteomes" id="UP000663255">
    <property type="component" value="Chromosome 1"/>
</dbReference>
<name>A0AAP9WNE4_LEPIR</name>
<evidence type="ECO:0000313" key="1">
    <source>
        <dbReference type="EMBL" id="QOI51612.1"/>
    </source>
</evidence>
<sequence>MKDREFRTHIPEGHRLFELRSLSQNRPMWELLRKFNDIRTTRKFAKCDLICRNYILLKISKGLSRKIF</sequence>
<gene>
    <name evidence="1" type="ORF">Lepto1489_15025</name>
</gene>
<accession>A0AAP9WNE4</accession>
<dbReference type="EMBL" id="CP043893">
    <property type="protein sequence ID" value="QOI51612.1"/>
    <property type="molecule type" value="Genomic_DNA"/>
</dbReference>
<reference evidence="1" key="1">
    <citation type="submission" date="2019-09" db="EMBL/GenBank/DDBJ databases">
        <title>Comparative Genomics of Leptospira interrogans Reveals Genome Plasticity - A Common Adaptive Strategy for Survival in Various Hosts.</title>
        <authorList>
            <person name="Ramli S.R."/>
            <person name="Bunk B."/>
            <person name="Goris M."/>
            <person name="Bhuju S."/>
            <person name="Jarek M."/>
            <person name="Sproer C."/>
            <person name="Mustakim S."/>
            <person name="Strommenger B."/>
            <person name="Pessler F."/>
        </authorList>
    </citation>
    <scope>NUCLEOTIDE SEQUENCE</scope>
    <source>
        <strain evidence="1">1489</strain>
    </source>
</reference>
<organism evidence="1 2">
    <name type="scientific">Leptospira interrogans serovar Bataviae</name>
    <dbReference type="NCBI Taxonomy" id="312175"/>
    <lineage>
        <taxon>Bacteria</taxon>
        <taxon>Pseudomonadati</taxon>
        <taxon>Spirochaetota</taxon>
        <taxon>Spirochaetia</taxon>
        <taxon>Leptospirales</taxon>
        <taxon>Leptospiraceae</taxon>
        <taxon>Leptospira</taxon>
    </lineage>
</organism>
<protein>
    <submittedName>
        <fullName evidence="1">Uncharacterized protein</fullName>
    </submittedName>
</protein>
<dbReference type="AntiFam" id="ANF00056">
    <property type="entry name" value="Translation of DNA repeat"/>
</dbReference>
<dbReference type="AlphaFoldDB" id="A0AAP9WNE4"/>